<dbReference type="GO" id="GO:0005524">
    <property type="term" value="F:ATP binding"/>
    <property type="evidence" value="ECO:0007669"/>
    <property type="project" value="UniProtKB-UniRule"/>
</dbReference>
<protein>
    <submittedName>
        <fullName evidence="7">RNase adapter RapZ</fullName>
    </submittedName>
</protein>
<feature type="domain" description="RapZ-like N-terminal" evidence="5">
    <location>
        <begin position="8"/>
        <end position="160"/>
    </location>
</feature>
<dbReference type="PIRSF" id="PIRSF005052">
    <property type="entry name" value="P-loopkin"/>
    <property type="match status" value="1"/>
</dbReference>
<dbReference type="InterPro" id="IPR053931">
    <property type="entry name" value="RapZ_C"/>
</dbReference>
<evidence type="ECO:0000256" key="1">
    <source>
        <dbReference type="ARBA" id="ARBA00022741"/>
    </source>
</evidence>
<gene>
    <name evidence="7" type="primary">rapZ</name>
    <name evidence="7" type="ORF">HH303_15025</name>
</gene>
<dbReference type="InterPro" id="IPR027417">
    <property type="entry name" value="P-loop_NTPase"/>
</dbReference>
<organism evidence="7 8">
    <name type="scientific">Pacificispira spongiicola</name>
    <dbReference type="NCBI Taxonomy" id="2729598"/>
    <lineage>
        <taxon>Bacteria</taxon>
        <taxon>Pseudomonadati</taxon>
        <taxon>Pseudomonadota</taxon>
        <taxon>Alphaproteobacteria</taxon>
        <taxon>Rhodospirillales</taxon>
        <taxon>Rhodospirillaceae</taxon>
        <taxon>Pacificispira</taxon>
    </lineage>
</organism>
<evidence type="ECO:0000259" key="5">
    <source>
        <dbReference type="Pfam" id="PF03668"/>
    </source>
</evidence>
<dbReference type="Pfam" id="PF22740">
    <property type="entry name" value="PapZ_C"/>
    <property type="match status" value="1"/>
</dbReference>
<dbReference type="EMBL" id="JABBNT010000004">
    <property type="protein sequence ID" value="NMM45807.1"/>
    <property type="molecule type" value="Genomic_DNA"/>
</dbReference>
<feature type="binding site" evidence="4">
    <location>
        <begin position="65"/>
        <end position="68"/>
    </location>
    <ligand>
        <name>GTP</name>
        <dbReference type="ChEBI" id="CHEBI:37565"/>
    </ligand>
</feature>
<evidence type="ECO:0000256" key="2">
    <source>
        <dbReference type="ARBA" id="ARBA00022840"/>
    </source>
</evidence>
<dbReference type="RefSeq" id="WP_169626187.1">
    <property type="nucleotide sequence ID" value="NZ_JABBNT010000004.1"/>
</dbReference>
<dbReference type="InterPro" id="IPR053930">
    <property type="entry name" value="RapZ-like_N"/>
</dbReference>
<dbReference type="NCBIfam" id="NF003828">
    <property type="entry name" value="PRK05416.1"/>
    <property type="match status" value="1"/>
</dbReference>
<accession>A0A7Y0E218</accession>
<keyword evidence="2 4" id="KW-0067">ATP-binding</keyword>
<dbReference type="PANTHER" id="PTHR30448">
    <property type="entry name" value="RNASE ADAPTER PROTEIN RAPZ"/>
    <property type="match status" value="1"/>
</dbReference>
<dbReference type="AlphaFoldDB" id="A0A7Y0E218"/>
<dbReference type="Proteomes" id="UP000539372">
    <property type="component" value="Unassembled WGS sequence"/>
</dbReference>
<evidence type="ECO:0000256" key="3">
    <source>
        <dbReference type="ARBA" id="ARBA00023134"/>
    </source>
</evidence>
<keyword evidence="1 4" id="KW-0547">Nucleotide-binding</keyword>
<name>A0A7Y0E218_9PROT</name>
<evidence type="ECO:0000313" key="8">
    <source>
        <dbReference type="Proteomes" id="UP000539372"/>
    </source>
</evidence>
<dbReference type="InterPro" id="IPR005337">
    <property type="entry name" value="RapZ-like"/>
</dbReference>
<dbReference type="HAMAP" id="MF_00636">
    <property type="entry name" value="RapZ_like"/>
    <property type="match status" value="1"/>
</dbReference>
<evidence type="ECO:0000256" key="4">
    <source>
        <dbReference type="HAMAP-Rule" id="MF_00636"/>
    </source>
</evidence>
<reference evidence="7 8" key="1">
    <citation type="submission" date="2020-04" db="EMBL/GenBank/DDBJ databases">
        <title>Rhodospirillaceae bacterium KN72 isolated from deep sea.</title>
        <authorList>
            <person name="Zhang D.-C."/>
        </authorList>
    </citation>
    <scope>NUCLEOTIDE SEQUENCE [LARGE SCALE GENOMIC DNA]</scope>
    <source>
        <strain evidence="7 8">KN72</strain>
    </source>
</reference>
<evidence type="ECO:0000313" key="7">
    <source>
        <dbReference type="EMBL" id="NMM45807.1"/>
    </source>
</evidence>
<comment type="caution">
    <text evidence="7">The sequence shown here is derived from an EMBL/GenBank/DDBJ whole genome shotgun (WGS) entry which is preliminary data.</text>
</comment>
<evidence type="ECO:0000259" key="6">
    <source>
        <dbReference type="Pfam" id="PF22740"/>
    </source>
</evidence>
<dbReference type="PANTHER" id="PTHR30448:SF0">
    <property type="entry name" value="RNASE ADAPTER PROTEIN RAPZ"/>
    <property type="match status" value="1"/>
</dbReference>
<dbReference type="GO" id="GO:0005525">
    <property type="term" value="F:GTP binding"/>
    <property type="evidence" value="ECO:0007669"/>
    <property type="project" value="UniProtKB-UniRule"/>
</dbReference>
<dbReference type="Pfam" id="PF03668">
    <property type="entry name" value="RapZ-like_N"/>
    <property type="match status" value="1"/>
</dbReference>
<feature type="domain" description="RapZ C-terminal" evidence="6">
    <location>
        <begin position="172"/>
        <end position="290"/>
    </location>
</feature>
<sequence>MTAIRQDIDLVLVTGMSGAGRSTALAVLEDIGFEAVDNLPLSFLPRLAQSLRDDPGAKPVAIGVDIRSRDFGVGPLLDEIETLKTDTDLKVTTLFLDCSDDDLLRRFTETRRKHPLADDRPVADGIRLERRAIAPLSERADILMDTSGMTIWDFKQRLTSLVGSGGPVVGTAITVMSFSYRKGLPREADMVLDVRFLTNPHYDPDLRDKTGLDAQVGAAIAADPDSTGFLEDMQALLNRTLPRQAAEGKSYFTIAFGCTGGKHRSVYMAERLADWLEQSGRRVYRYHRDMPKPTS</sequence>
<keyword evidence="8" id="KW-1185">Reference proteome</keyword>
<dbReference type="SUPFAM" id="SSF52540">
    <property type="entry name" value="P-loop containing nucleoside triphosphate hydrolases"/>
    <property type="match status" value="1"/>
</dbReference>
<keyword evidence="3 4" id="KW-0342">GTP-binding</keyword>
<feature type="binding site" evidence="4">
    <location>
        <begin position="15"/>
        <end position="22"/>
    </location>
    <ligand>
        <name>ATP</name>
        <dbReference type="ChEBI" id="CHEBI:30616"/>
    </ligand>
</feature>
<proteinExistence type="inferred from homology"/>